<name>A0A8H6IEX1_9AGAR</name>
<dbReference type="EMBL" id="JACGCI010000004">
    <property type="protein sequence ID" value="KAF6764340.1"/>
    <property type="molecule type" value="Genomic_DNA"/>
</dbReference>
<gene>
    <name evidence="9" type="ORF">DFP72DRAFT_1059328</name>
</gene>
<dbReference type="InterPro" id="IPR051763">
    <property type="entry name" value="Copper_Homeo_Regul"/>
</dbReference>
<evidence type="ECO:0000256" key="2">
    <source>
        <dbReference type="ARBA" id="ARBA00022723"/>
    </source>
</evidence>
<evidence type="ECO:0000256" key="4">
    <source>
        <dbReference type="ARBA" id="ARBA00023008"/>
    </source>
</evidence>
<dbReference type="Proteomes" id="UP000521943">
    <property type="component" value="Unassembled WGS sequence"/>
</dbReference>
<dbReference type="AlphaFoldDB" id="A0A8H6IEX1"/>
<dbReference type="InterPro" id="IPR001083">
    <property type="entry name" value="Cu_fist_DNA-bd_dom"/>
</dbReference>
<dbReference type="GO" id="GO:0006879">
    <property type="term" value="P:intracellular iron ion homeostasis"/>
    <property type="evidence" value="ECO:0007669"/>
    <property type="project" value="TreeGrafter"/>
</dbReference>
<evidence type="ECO:0000256" key="3">
    <source>
        <dbReference type="ARBA" id="ARBA00022833"/>
    </source>
</evidence>
<dbReference type="PANTHER" id="PTHR28088:SF5">
    <property type="entry name" value="TRANSCRIPTIONAL ACTIVATOR HAA1-RELATED"/>
    <property type="match status" value="1"/>
</dbReference>
<comment type="subcellular location">
    <subcellularLocation>
        <location evidence="1">Nucleus</location>
    </subcellularLocation>
</comment>
<evidence type="ECO:0000313" key="9">
    <source>
        <dbReference type="EMBL" id="KAF6764340.1"/>
    </source>
</evidence>
<proteinExistence type="predicted"/>
<dbReference type="OrthoDB" id="5600085at2759"/>
<keyword evidence="6" id="KW-0804">Transcription</keyword>
<keyword evidence="4" id="KW-0186">Copper</keyword>
<dbReference type="GO" id="GO:0045944">
    <property type="term" value="P:positive regulation of transcription by RNA polymerase II"/>
    <property type="evidence" value="ECO:0007669"/>
    <property type="project" value="TreeGrafter"/>
</dbReference>
<dbReference type="InterPro" id="IPR036395">
    <property type="entry name" value="Cu_fist_DNA-bd_dom_sf"/>
</dbReference>
<accession>A0A8H6IEX1</accession>
<organism evidence="9 10">
    <name type="scientific">Ephemerocybe angulata</name>
    <dbReference type="NCBI Taxonomy" id="980116"/>
    <lineage>
        <taxon>Eukaryota</taxon>
        <taxon>Fungi</taxon>
        <taxon>Dikarya</taxon>
        <taxon>Basidiomycota</taxon>
        <taxon>Agaricomycotina</taxon>
        <taxon>Agaricomycetes</taxon>
        <taxon>Agaricomycetidae</taxon>
        <taxon>Agaricales</taxon>
        <taxon>Agaricineae</taxon>
        <taxon>Psathyrellaceae</taxon>
        <taxon>Ephemerocybe</taxon>
    </lineage>
</organism>
<keyword evidence="7" id="KW-0539">Nucleus</keyword>
<dbReference type="GO" id="GO:0005507">
    <property type="term" value="F:copper ion binding"/>
    <property type="evidence" value="ECO:0007669"/>
    <property type="project" value="InterPro"/>
</dbReference>
<evidence type="ECO:0000256" key="5">
    <source>
        <dbReference type="ARBA" id="ARBA00023015"/>
    </source>
</evidence>
<dbReference type="PROSITE" id="PS50073">
    <property type="entry name" value="COPPER_FIST_2"/>
    <property type="match status" value="1"/>
</dbReference>
<evidence type="ECO:0000313" key="10">
    <source>
        <dbReference type="Proteomes" id="UP000521943"/>
    </source>
</evidence>
<dbReference type="SUPFAM" id="SSF57879">
    <property type="entry name" value="Zinc domain conserved in yeast copper-regulated transcription factors"/>
    <property type="match status" value="1"/>
</dbReference>
<keyword evidence="2" id="KW-0479">Metal-binding</keyword>
<evidence type="ECO:0000256" key="6">
    <source>
        <dbReference type="ARBA" id="ARBA00023163"/>
    </source>
</evidence>
<dbReference type="GO" id="GO:0000978">
    <property type="term" value="F:RNA polymerase II cis-regulatory region sequence-specific DNA binding"/>
    <property type="evidence" value="ECO:0007669"/>
    <property type="project" value="TreeGrafter"/>
</dbReference>
<keyword evidence="5" id="KW-0805">Transcription regulation</keyword>
<dbReference type="FunFam" id="3.90.430.10:FF:000001">
    <property type="entry name" value="Copper fist DNA-binding protein"/>
    <property type="match status" value="1"/>
</dbReference>
<dbReference type="GO" id="GO:0000981">
    <property type="term" value="F:DNA-binding transcription factor activity, RNA polymerase II-specific"/>
    <property type="evidence" value="ECO:0007669"/>
    <property type="project" value="TreeGrafter"/>
</dbReference>
<dbReference type="GO" id="GO:0006878">
    <property type="term" value="P:intracellular copper ion homeostasis"/>
    <property type="evidence" value="ECO:0007669"/>
    <property type="project" value="TreeGrafter"/>
</dbReference>
<dbReference type="Pfam" id="PF00649">
    <property type="entry name" value="Copper-fist"/>
    <property type="match status" value="1"/>
</dbReference>
<keyword evidence="10" id="KW-1185">Reference proteome</keyword>
<sequence>MELVETARKYACESCIKGHRASTCKHQDRPLFEVKKKGRPASQCNHCRELRKTKKVHVKCCERVPVRADRYLSLLHCTQIDESQGQGGTEAKLNPRKEAQWISQTLQYSEQRPQVQLPSDRSFHALVSPSPSLSADWNRAALAHAVYTRSPTTEHTKVLSTPWDTGS</sequence>
<protein>
    <submittedName>
        <fullName evidence="9">Copper fist DNA binding domain-containing protein</fullName>
    </submittedName>
</protein>
<dbReference type="PRINTS" id="PR00617">
    <property type="entry name" value="COPPERFIST"/>
</dbReference>
<dbReference type="Gene3D" id="3.90.430.10">
    <property type="entry name" value="Copper fist DNA-binding domain"/>
    <property type="match status" value="1"/>
</dbReference>
<dbReference type="SMART" id="SM01090">
    <property type="entry name" value="Copper-fist"/>
    <property type="match status" value="1"/>
</dbReference>
<evidence type="ECO:0000259" key="8">
    <source>
        <dbReference type="PROSITE" id="PS50073"/>
    </source>
</evidence>
<reference evidence="9 10" key="1">
    <citation type="submission" date="2020-07" db="EMBL/GenBank/DDBJ databases">
        <title>Comparative genomics of pyrophilous fungi reveals a link between fire events and developmental genes.</title>
        <authorList>
            <consortium name="DOE Joint Genome Institute"/>
            <person name="Steindorff A.S."/>
            <person name="Carver A."/>
            <person name="Calhoun S."/>
            <person name="Stillman K."/>
            <person name="Liu H."/>
            <person name="Lipzen A."/>
            <person name="Pangilinan J."/>
            <person name="Labutti K."/>
            <person name="Bruns T.D."/>
            <person name="Grigoriev I.V."/>
        </authorList>
    </citation>
    <scope>NUCLEOTIDE SEQUENCE [LARGE SCALE GENOMIC DNA]</scope>
    <source>
        <strain evidence="9 10">CBS 144469</strain>
    </source>
</reference>
<evidence type="ECO:0000256" key="7">
    <source>
        <dbReference type="ARBA" id="ARBA00023242"/>
    </source>
</evidence>
<evidence type="ECO:0000256" key="1">
    <source>
        <dbReference type="ARBA" id="ARBA00004123"/>
    </source>
</evidence>
<dbReference type="SMART" id="SM00412">
    <property type="entry name" value="Cu_FIST"/>
    <property type="match status" value="1"/>
</dbReference>
<comment type="caution">
    <text evidence="9">The sequence shown here is derived from an EMBL/GenBank/DDBJ whole genome shotgun (WGS) entry which is preliminary data.</text>
</comment>
<keyword evidence="3" id="KW-0862">Zinc</keyword>
<feature type="domain" description="Copper-fist" evidence="8">
    <location>
        <begin position="2"/>
        <end position="41"/>
    </location>
</feature>
<dbReference type="PANTHER" id="PTHR28088">
    <property type="entry name" value="TRANSCRIPTIONAL ACTIVATOR HAA1-RELATED"/>
    <property type="match status" value="1"/>
</dbReference>
<dbReference type="GO" id="GO:0005634">
    <property type="term" value="C:nucleus"/>
    <property type="evidence" value="ECO:0007669"/>
    <property type="project" value="UniProtKB-SubCell"/>
</dbReference>